<keyword evidence="1" id="KW-0812">Transmembrane</keyword>
<dbReference type="STRING" id="36166.T1GJ95"/>
<dbReference type="InterPro" id="IPR002347">
    <property type="entry name" value="SDR_fam"/>
</dbReference>
<dbReference type="PRINTS" id="PR00081">
    <property type="entry name" value="GDHRDH"/>
</dbReference>
<accession>T1GJ95</accession>
<sequence>MVKNMWCFFTFLGLATMLYYIVSILLWIILDSDIELAFKERFGKPVKSLEGKVCWIVGASSGIGKSLALELAKNNTQEELSIVKEEALKISSKLDENDIFVLPMDLLDFESHESKLKLVLEKFGTLDILVNNAGRSQRVKSWDGIDINVDRQANKNGNGHIAITSSGAGLVPVPFSPSYCGAKFAVNGYFAALKVDEPKIDVTCFCPGPIATPFLEEAFTENAESKYGTPISPTERRMTSERCGQLFAIAIANKTMLSWVGIFPVSFFIYICSYFPNLRKLVMHLLGTKGIQKLREGEKK</sequence>
<dbReference type="InterPro" id="IPR053011">
    <property type="entry name" value="SDR_family_member_7"/>
</dbReference>
<dbReference type="PANTHER" id="PTHR44269:SF1">
    <property type="entry name" value="DEHYDROGENASE_REDUCTASE SDR FAMILY MEMBER 7"/>
    <property type="match status" value="1"/>
</dbReference>
<keyword evidence="1" id="KW-1133">Transmembrane helix</keyword>
<dbReference type="EnsemblMetazoa" id="MESCA003539-RA">
    <property type="protein sequence ID" value="MESCA003539-PA"/>
    <property type="gene ID" value="MESCA003539"/>
</dbReference>
<keyword evidence="1" id="KW-0472">Membrane</keyword>
<proteinExistence type="predicted"/>
<evidence type="ECO:0000313" key="2">
    <source>
        <dbReference type="EnsemblMetazoa" id="MESCA003539-PA"/>
    </source>
</evidence>
<dbReference type="PANTHER" id="PTHR44269">
    <property type="entry name" value="DEHYDROGENASE/REDUCTASE SDR FAMILY MEMBER 7-RELATED"/>
    <property type="match status" value="1"/>
</dbReference>
<dbReference type="SUPFAM" id="SSF51735">
    <property type="entry name" value="NAD(P)-binding Rossmann-fold domains"/>
    <property type="match status" value="1"/>
</dbReference>
<evidence type="ECO:0000256" key="1">
    <source>
        <dbReference type="SAM" id="Phobius"/>
    </source>
</evidence>
<evidence type="ECO:0008006" key="4">
    <source>
        <dbReference type="Google" id="ProtNLM"/>
    </source>
</evidence>
<dbReference type="Pfam" id="PF00106">
    <property type="entry name" value="adh_short"/>
    <property type="match status" value="2"/>
</dbReference>
<protein>
    <recommendedName>
        <fullName evidence="4">Dehydrogenase/reductase SDR family member 7</fullName>
    </recommendedName>
</protein>
<evidence type="ECO:0000313" key="3">
    <source>
        <dbReference type="Proteomes" id="UP000015102"/>
    </source>
</evidence>
<dbReference type="AlphaFoldDB" id="T1GJ95"/>
<name>T1GJ95_MEGSC</name>
<reference evidence="3" key="1">
    <citation type="submission" date="2013-02" db="EMBL/GenBank/DDBJ databases">
        <authorList>
            <person name="Hughes D."/>
        </authorList>
    </citation>
    <scope>NUCLEOTIDE SEQUENCE</scope>
    <source>
        <strain>Durham</strain>
        <strain evidence="3">NC isolate 2 -- Noor lab</strain>
    </source>
</reference>
<dbReference type="InterPro" id="IPR036291">
    <property type="entry name" value="NAD(P)-bd_dom_sf"/>
</dbReference>
<feature type="transmembrane region" description="Helical" evidence="1">
    <location>
        <begin position="256"/>
        <end position="275"/>
    </location>
</feature>
<organism evidence="2 3">
    <name type="scientific">Megaselia scalaris</name>
    <name type="common">Humpbacked fly</name>
    <name type="synonym">Phora scalaris</name>
    <dbReference type="NCBI Taxonomy" id="36166"/>
    <lineage>
        <taxon>Eukaryota</taxon>
        <taxon>Metazoa</taxon>
        <taxon>Ecdysozoa</taxon>
        <taxon>Arthropoda</taxon>
        <taxon>Hexapoda</taxon>
        <taxon>Insecta</taxon>
        <taxon>Pterygota</taxon>
        <taxon>Neoptera</taxon>
        <taxon>Endopterygota</taxon>
        <taxon>Diptera</taxon>
        <taxon>Brachycera</taxon>
        <taxon>Muscomorpha</taxon>
        <taxon>Platypezoidea</taxon>
        <taxon>Phoridae</taxon>
        <taxon>Megaseliini</taxon>
        <taxon>Megaselia</taxon>
    </lineage>
</organism>
<keyword evidence="3" id="KW-1185">Reference proteome</keyword>
<dbReference type="Gene3D" id="3.40.50.720">
    <property type="entry name" value="NAD(P)-binding Rossmann-like Domain"/>
    <property type="match status" value="1"/>
</dbReference>
<reference evidence="2" key="2">
    <citation type="submission" date="2015-06" db="UniProtKB">
        <authorList>
            <consortium name="EnsemblMetazoa"/>
        </authorList>
    </citation>
    <scope>IDENTIFICATION</scope>
</reference>
<dbReference type="EMBL" id="CAQQ02050907">
    <property type="status" value="NOT_ANNOTATED_CDS"/>
    <property type="molecule type" value="Genomic_DNA"/>
</dbReference>
<dbReference type="OMA" id="TWAWWLT"/>
<dbReference type="Proteomes" id="UP000015102">
    <property type="component" value="Unassembled WGS sequence"/>
</dbReference>
<feature type="transmembrane region" description="Helical" evidence="1">
    <location>
        <begin position="7"/>
        <end position="30"/>
    </location>
</feature>
<dbReference type="HOGENOM" id="CLU_010194_2_1_1"/>